<evidence type="ECO:0000313" key="7">
    <source>
        <dbReference type="EMBL" id="TWU32261.1"/>
    </source>
</evidence>
<dbReference type="SUPFAM" id="SSF56300">
    <property type="entry name" value="Metallo-dependent phosphatases"/>
    <property type="match status" value="1"/>
</dbReference>
<evidence type="ECO:0000256" key="3">
    <source>
        <dbReference type="ARBA" id="ARBA00022723"/>
    </source>
</evidence>
<dbReference type="InterPro" id="IPR029052">
    <property type="entry name" value="Metallo-depent_PP-like"/>
</dbReference>
<dbReference type="GO" id="GO:0009245">
    <property type="term" value="P:lipid A biosynthetic process"/>
    <property type="evidence" value="ECO:0007669"/>
    <property type="project" value="TreeGrafter"/>
</dbReference>
<keyword evidence="3" id="KW-0479">Metal-binding</keyword>
<reference evidence="7 8" key="1">
    <citation type="submission" date="2019-02" db="EMBL/GenBank/DDBJ databases">
        <title>Deep-cultivation of Planctomycetes and their phenomic and genomic characterization uncovers novel biology.</title>
        <authorList>
            <person name="Wiegand S."/>
            <person name="Jogler M."/>
            <person name="Boedeker C."/>
            <person name="Pinto D."/>
            <person name="Vollmers J."/>
            <person name="Rivas-Marin E."/>
            <person name="Kohn T."/>
            <person name="Peeters S.H."/>
            <person name="Heuer A."/>
            <person name="Rast P."/>
            <person name="Oberbeckmann S."/>
            <person name="Bunk B."/>
            <person name="Jeske O."/>
            <person name="Meyerdierks A."/>
            <person name="Storesund J.E."/>
            <person name="Kallscheuer N."/>
            <person name="Luecker S."/>
            <person name="Lage O.M."/>
            <person name="Pohl T."/>
            <person name="Merkel B.J."/>
            <person name="Hornburger P."/>
            <person name="Mueller R.-W."/>
            <person name="Bruemmer F."/>
            <person name="Labrenz M."/>
            <person name="Spormann A.M."/>
            <person name="Op Den Camp H."/>
            <person name="Overmann J."/>
            <person name="Amann R."/>
            <person name="Jetten M.S.M."/>
            <person name="Mascher T."/>
            <person name="Medema M.H."/>
            <person name="Devos D.P."/>
            <person name="Kaster A.-K."/>
            <person name="Ovreas L."/>
            <person name="Rohde M."/>
            <person name="Galperin M.Y."/>
            <person name="Jogler C."/>
        </authorList>
    </citation>
    <scope>NUCLEOTIDE SEQUENCE [LARGE SCALE GENOMIC DNA]</scope>
    <source>
        <strain evidence="7 8">Poly41</strain>
    </source>
</reference>
<accession>A0A5C6D8Z2</accession>
<comment type="caution">
    <text evidence="7">The sequence shown here is derived from an EMBL/GenBank/DDBJ whole genome shotgun (WGS) entry which is preliminary data.</text>
</comment>
<dbReference type="Proteomes" id="UP000319143">
    <property type="component" value="Unassembled WGS sequence"/>
</dbReference>
<gene>
    <name evidence="7" type="ORF">Poly41_57460</name>
</gene>
<dbReference type="CDD" id="cd07398">
    <property type="entry name" value="MPP_YbbF-LpxH"/>
    <property type="match status" value="1"/>
</dbReference>
<feature type="domain" description="Calcineurin-like phosphoesterase" evidence="6">
    <location>
        <begin position="10"/>
        <end position="215"/>
    </location>
</feature>
<name>A0A5C6D8Z2_9BACT</name>
<dbReference type="GO" id="GO:0008758">
    <property type="term" value="F:UDP-2,3-diacylglucosamine hydrolase activity"/>
    <property type="evidence" value="ECO:0007669"/>
    <property type="project" value="TreeGrafter"/>
</dbReference>
<keyword evidence="1" id="KW-1003">Cell membrane</keyword>
<organism evidence="7 8">
    <name type="scientific">Novipirellula artificiosorum</name>
    <dbReference type="NCBI Taxonomy" id="2528016"/>
    <lineage>
        <taxon>Bacteria</taxon>
        <taxon>Pseudomonadati</taxon>
        <taxon>Planctomycetota</taxon>
        <taxon>Planctomycetia</taxon>
        <taxon>Pirellulales</taxon>
        <taxon>Pirellulaceae</taxon>
        <taxon>Novipirellula</taxon>
    </lineage>
</organism>
<evidence type="ECO:0000259" key="6">
    <source>
        <dbReference type="Pfam" id="PF00149"/>
    </source>
</evidence>
<proteinExistence type="predicted"/>
<evidence type="ECO:0000256" key="5">
    <source>
        <dbReference type="ARBA" id="ARBA00023211"/>
    </source>
</evidence>
<dbReference type="EMBL" id="SJPV01000013">
    <property type="protein sequence ID" value="TWU32261.1"/>
    <property type="molecule type" value="Genomic_DNA"/>
</dbReference>
<dbReference type="PANTHER" id="PTHR34990">
    <property type="entry name" value="UDP-2,3-DIACYLGLUCOSAMINE HYDROLASE-RELATED"/>
    <property type="match status" value="1"/>
</dbReference>
<dbReference type="PANTHER" id="PTHR34990:SF2">
    <property type="entry name" value="BLL8164 PROTEIN"/>
    <property type="match status" value="1"/>
</dbReference>
<dbReference type="GO" id="GO:0016020">
    <property type="term" value="C:membrane"/>
    <property type="evidence" value="ECO:0007669"/>
    <property type="project" value="GOC"/>
</dbReference>
<evidence type="ECO:0000313" key="8">
    <source>
        <dbReference type="Proteomes" id="UP000319143"/>
    </source>
</evidence>
<keyword evidence="5" id="KW-0464">Manganese</keyword>
<keyword evidence="8" id="KW-1185">Reference proteome</keyword>
<dbReference type="AlphaFoldDB" id="A0A5C6D8Z2"/>
<evidence type="ECO:0000256" key="1">
    <source>
        <dbReference type="ARBA" id="ARBA00022475"/>
    </source>
</evidence>
<sequence>MDNAEKSPVRTLLISDVHLGCKHSQSREFLHFLRGYVPDKLYIVGDFIDTWKINSGWHWSDECDQIIAHLVGLAQAGTRIFYVPGNHDCFLRNCAFYEMLPRGFPHFEVANEFILETVRGWKLLVTHGDLFDIFETRLQWISKAITPFYDTCLSLNWWFHRWLLGEQENPYGVCSVMKNRVKRGVRFISQFESKIQQHARQRECEGVICGHIHTPDIVQSDSMLYFNTGDWVENCTGLVEHHDGRLELTSRYSHHRQLDLGDRRDAGKEWEGFAAQDKDLSCQVSLTAASDLTEFAA</sequence>
<dbReference type="GO" id="GO:0046872">
    <property type="term" value="F:metal ion binding"/>
    <property type="evidence" value="ECO:0007669"/>
    <property type="project" value="UniProtKB-KW"/>
</dbReference>
<evidence type="ECO:0000256" key="4">
    <source>
        <dbReference type="ARBA" id="ARBA00023136"/>
    </source>
</evidence>
<dbReference type="Pfam" id="PF00149">
    <property type="entry name" value="Metallophos"/>
    <property type="match status" value="1"/>
</dbReference>
<keyword evidence="4" id="KW-0472">Membrane</keyword>
<dbReference type="RefSeq" id="WP_197231673.1">
    <property type="nucleotide sequence ID" value="NZ_SJPV01000013.1"/>
</dbReference>
<evidence type="ECO:0000256" key="2">
    <source>
        <dbReference type="ARBA" id="ARBA00022519"/>
    </source>
</evidence>
<dbReference type="Gene3D" id="3.60.21.10">
    <property type="match status" value="1"/>
</dbReference>
<protein>
    <submittedName>
        <fullName evidence="7">UDP-2,3-diacylglucosamine hydrolase</fullName>
    </submittedName>
</protein>
<dbReference type="InterPro" id="IPR043461">
    <property type="entry name" value="LpxH-like"/>
</dbReference>
<dbReference type="InterPro" id="IPR004843">
    <property type="entry name" value="Calcineurin-like_PHP"/>
</dbReference>
<keyword evidence="7" id="KW-0378">Hydrolase</keyword>
<keyword evidence="2" id="KW-0997">Cell inner membrane</keyword>